<organism evidence="2 3">
    <name type="scientific">Amycolatopsis saalfeldensis</name>
    <dbReference type="NCBI Taxonomy" id="394193"/>
    <lineage>
        <taxon>Bacteria</taxon>
        <taxon>Bacillati</taxon>
        <taxon>Actinomycetota</taxon>
        <taxon>Actinomycetes</taxon>
        <taxon>Pseudonocardiales</taxon>
        <taxon>Pseudonocardiaceae</taxon>
        <taxon>Amycolatopsis</taxon>
    </lineage>
</organism>
<dbReference type="PANTHER" id="PTHR33744">
    <property type="entry name" value="CARBOHYDRATE DIACID REGULATOR"/>
    <property type="match status" value="1"/>
</dbReference>
<dbReference type="PANTHER" id="PTHR33744:SF17">
    <property type="entry name" value="CONSERVED PROTEIN"/>
    <property type="match status" value="1"/>
</dbReference>
<dbReference type="EMBL" id="FOEF01000001">
    <property type="protein sequence ID" value="SEO58657.1"/>
    <property type="molecule type" value="Genomic_DNA"/>
</dbReference>
<dbReference type="Gene3D" id="1.10.10.2840">
    <property type="entry name" value="PucR C-terminal helix-turn-helix domain"/>
    <property type="match status" value="1"/>
</dbReference>
<keyword evidence="2" id="KW-0238">DNA-binding</keyword>
<sequence>MYLVVSVRSVVDRVGPTLLHALQLPEDGPAVGDVVIAEPGTPAGVAAGDLVLGVATAEAADAAELVRLSASQGAAAVLLKPPLATKPTVKRAAKTAGIALVQVHAATSWAQLVWLLRTVLDALGDESESPEEGGDPGSGDLFRLADAVASVVDAPVTIEDTNSRVLAYSARQDLTDPARVATIMGRRIPDDVLARFRSRGVFRELSRGRQTIFVPAQRDGTLPRLIVPIRMGGELLGSMWAVVAGPVSEERAAAFADAAPVVALHLLRRRAHTDTQRRASAELLRAVLEGRAGPRRAIGELDLSDEPHRVVVIEVTGGDGRDAEGLRLALLERISQGVGRRPVATELGGLLYAVVPDVPGPGGWAELRDAIASQTASRRGGVPRAAAGAPGDVTALPTSRAQADEALGLLRAGIVDGRVVAYDQQWTALVLHRGATGAAAAKVAELGPLGRLRAHDETNSAGYVDTLYAWLRHPGDPRAAAQELRIHPNTLRYRMKRLLALVPLDLDDPDVRLALTTQLVALRWS</sequence>
<dbReference type="InterPro" id="IPR042070">
    <property type="entry name" value="PucR_C-HTH_sf"/>
</dbReference>
<reference evidence="2 3" key="1">
    <citation type="submission" date="2016-10" db="EMBL/GenBank/DDBJ databases">
        <authorList>
            <person name="de Groot N.N."/>
        </authorList>
    </citation>
    <scope>NUCLEOTIDE SEQUENCE [LARGE SCALE GENOMIC DNA]</scope>
    <source>
        <strain evidence="2 3">DSM 44993</strain>
    </source>
</reference>
<dbReference type="InterPro" id="IPR025736">
    <property type="entry name" value="PucR_C-HTH_dom"/>
</dbReference>
<dbReference type="GO" id="GO:0003677">
    <property type="term" value="F:DNA binding"/>
    <property type="evidence" value="ECO:0007669"/>
    <property type="project" value="UniProtKB-KW"/>
</dbReference>
<dbReference type="Proteomes" id="UP000198582">
    <property type="component" value="Unassembled WGS sequence"/>
</dbReference>
<dbReference type="STRING" id="394193.SAMN04489732_101523"/>
<protein>
    <submittedName>
        <fullName evidence="2">DNA-binding transcriptional regulator, PucR family</fullName>
    </submittedName>
</protein>
<keyword evidence="3" id="KW-1185">Reference proteome</keyword>
<gene>
    <name evidence="2" type="ORF">SAMN04489732_101523</name>
</gene>
<proteinExistence type="predicted"/>
<evidence type="ECO:0000313" key="2">
    <source>
        <dbReference type="EMBL" id="SEO58657.1"/>
    </source>
</evidence>
<evidence type="ECO:0000259" key="1">
    <source>
        <dbReference type="Pfam" id="PF13556"/>
    </source>
</evidence>
<name>A0A1H8QXC2_9PSEU</name>
<dbReference type="Pfam" id="PF13556">
    <property type="entry name" value="HTH_30"/>
    <property type="match status" value="1"/>
</dbReference>
<dbReference type="AlphaFoldDB" id="A0A1H8QXC2"/>
<dbReference type="InterPro" id="IPR029016">
    <property type="entry name" value="GAF-like_dom_sf"/>
</dbReference>
<evidence type="ECO:0000313" key="3">
    <source>
        <dbReference type="Proteomes" id="UP000198582"/>
    </source>
</evidence>
<accession>A0A1H8QXC2</accession>
<dbReference type="Gene3D" id="3.30.450.40">
    <property type="match status" value="1"/>
</dbReference>
<feature type="domain" description="PucR C-terminal helix-turn-helix" evidence="1">
    <location>
        <begin position="464"/>
        <end position="519"/>
    </location>
</feature>
<dbReference type="InterPro" id="IPR051448">
    <property type="entry name" value="CdaR-like_regulators"/>
</dbReference>